<proteinExistence type="predicted"/>
<keyword evidence="2" id="KW-1185">Reference proteome</keyword>
<dbReference type="EMBL" id="CASHSV030000001">
    <property type="protein sequence ID" value="CAJ2629123.1"/>
    <property type="molecule type" value="Genomic_DNA"/>
</dbReference>
<organism evidence="1 2">
    <name type="scientific">Trifolium pratense</name>
    <name type="common">Red clover</name>
    <dbReference type="NCBI Taxonomy" id="57577"/>
    <lineage>
        <taxon>Eukaryota</taxon>
        <taxon>Viridiplantae</taxon>
        <taxon>Streptophyta</taxon>
        <taxon>Embryophyta</taxon>
        <taxon>Tracheophyta</taxon>
        <taxon>Spermatophyta</taxon>
        <taxon>Magnoliopsida</taxon>
        <taxon>eudicotyledons</taxon>
        <taxon>Gunneridae</taxon>
        <taxon>Pentapetalae</taxon>
        <taxon>rosids</taxon>
        <taxon>fabids</taxon>
        <taxon>Fabales</taxon>
        <taxon>Fabaceae</taxon>
        <taxon>Papilionoideae</taxon>
        <taxon>50 kb inversion clade</taxon>
        <taxon>NPAAA clade</taxon>
        <taxon>Hologalegina</taxon>
        <taxon>IRL clade</taxon>
        <taxon>Trifolieae</taxon>
        <taxon>Trifolium</taxon>
    </lineage>
</organism>
<dbReference type="Proteomes" id="UP001177021">
    <property type="component" value="Unassembled WGS sequence"/>
</dbReference>
<name>A0ACB0IAY8_TRIPR</name>
<reference evidence="1" key="1">
    <citation type="submission" date="2023-10" db="EMBL/GenBank/DDBJ databases">
        <authorList>
            <person name="Rodriguez Cubillos JULIANA M."/>
            <person name="De Vega J."/>
        </authorList>
    </citation>
    <scope>NUCLEOTIDE SEQUENCE</scope>
</reference>
<gene>
    <name evidence="1" type="ORF">MILVUS5_LOCUS1188</name>
</gene>
<evidence type="ECO:0000313" key="2">
    <source>
        <dbReference type="Proteomes" id="UP001177021"/>
    </source>
</evidence>
<evidence type="ECO:0000313" key="1">
    <source>
        <dbReference type="EMBL" id="CAJ2629123.1"/>
    </source>
</evidence>
<sequence length="79" mass="8931">MIQKTTQQPGNAFINSSTTQQRNNTVDNNKSATRTDSFVSRTAMGLSPSTRKTNRAPIARYRKINLGFIFPRLLKSKKE</sequence>
<accession>A0ACB0IAY8</accession>
<comment type="caution">
    <text evidence="1">The sequence shown here is derived from an EMBL/GenBank/DDBJ whole genome shotgun (WGS) entry which is preliminary data.</text>
</comment>
<protein>
    <submittedName>
        <fullName evidence="1">Uncharacterized protein</fullName>
    </submittedName>
</protein>